<dbReference type="PROSITE" id="PS00086">
    <property type="entry name" value="CYTOCHROME_P450"/>
    <property type="match status" value="1"/>
</dbReference>
<dbReference type="InterPro" id="IPR017972">
    <property type="entry name" value="Cyt_P450_CS"/>
</dbReference>
<dbReference type="PANTHER" id="PTHR46696">
    <property type="entry name" value="P450, PUTATIVE (EUROFUNG)-RELATED"/>
    <property type="match status" value="1"/>
</dbReference>
<dbReference type="Proteomes" id="UP001354931">
    <property type="component" value="Unassembled WGS sequence"/>
</dbReference>
<name>A0ABU6FGJ9_9ACTN</name>
<dbReference type="SUPFAM" id="SSF48264">
    <property type="entry name" value="Cytochrome P450"/>
    <property type="match status" value="1"/>
</dbReference>
<keyword evidence="2" id="KW-0560">Oxidoreductase</keyword>
<proteinExistence type="inferred from homology"/>
<dbReference type="PRINTS" id="PR00359">
    <property type="entry name" value="BP450"/>
</dbReference>
<gene>
    <name evidence="3" type="ORF">OKJ99_31120</name>
</gene>
<dbReference type="InterPro" id="IPR002397">
    <property type="entry name" value="Cyt_P450_B"/>
</dbReference>
<comment type="similarity">
    <text evidence="1 2">Belongs to the cytochrome P450 family.</text>
</comment>
<dbReference type="PANTHER" id="PTHR46696:SF4">
    <property type="entry name" value="BIOTIN BIOSYNTHESIS CYTOCHROME P450"/>
    <property type="match status" value="1"/>
</dbReference>
<dbReference type="EMBL" id="JAOZYC010000153">
    <property type="protein sequence ID" value="MEB8341956.1"/>
    <property type="molecule type" value="Genomic_DNA"/>
</dbReference>
<evidence type="ECO:0000256" key="2">
    <source>
        <dbReference type="RuleBase" id="RU000461"/>
    </source>
</evidence>
<dbReference type="InterPro" id="IPR001128">
    <property type="entry name" value="Cyt_P450"/>
</dbReference>
<keyword evidence="2" id="KW-0349">Heme</keyword>
<comment type="caution">
    <text evidence="3">The sequence shown here is derived from an EMBL/GenBank/DDBJ whole genome shotgun (WGS) entry which is preliminary data.</text>
</comment>
<evidence type="ECO:0000313" key="3">
    <source>
        <dbReference type="EMBL" id="MEB8341956.1"/>
    </source>
</evidence>
<dbReference type="Gene3D" id="1.10.630.10">
    <property type="entry name" value="Cytochrome P450"/>
    <property type="match status" value="1"/>
</dbReference>
<keyword evidence="4" id="KW-1185">Reference proteome</keyword>
<keyword evidence="2" id="KW-0503">Monooxygenase</keyword>
<reference evidence="3 4" key="1">
    <citation type="submission" date="2022-10" db="EMBL/GenBank/DDBJ databases">
        <authorList>
            <person name="Xie J."/>
            <person name="Shen N."/>
        </authorList>
    </citation>
    <scope>NUCLEOTIDE SEQUENCE [LARGE SCALE GENOMIC DNA]</scope>
    <source>
        <strain evidence="3 4">YIM65594</strain>
    </source>
</reference>
<dbReference type="InterPro" id="IPR036396">
    <property type="entry name" value="Cyt_P450_sf"/>
</dbReference>
<dbReference type="RefSeq" id="WP_326021278.1">
    <property type="nucleotide sequence ID" value="NZ_JAOZYC010000153.1"/>
</dbReference>
<evidence type="ECO:0000256" key="1">
    <source>
        <dbReference type="ARBA" id="ARBA00010617"/>
    </source>
</evidence>
<evidence type="ECO:0000313" key="4">
    <source>
        <dbReference type="Proteomes" id="UP001354931"/>
    </source>
</evidence>
<dbReference type="Pfam" id="PF00067">
    <property type="entry name" value="p450"/>
    <property type="match status" value="1"/>
</dbReference>
<sequence>MSIAPPPARFLPRGAESWRDPYAMYAALRDHDPLHRVEDGDYWVLSRYDDVLDALRRPEVFSSRKGLTVVRDDMAAAGVDVAPPLVMLDPPEHTEFRSLLTRGFTPRRVESVADAVRAFVRTRLDAIAAANGSPDIVAELMRPLPCFVVAHYLGVDEADRERFAGWTQAIVQAGAKGHALDAHKAVGELFGYFGDLIERRRAHPADDTVSDLVRVLADDPQAAVRILGFAFTMIAGGNDTTIGLLTTAAQLLTEQPALRARVASEPESVGPFVEEALRLASPVQGLARTLTEDLRLHGRTVPAGAKVLLLYGSANRDPRAFGPRADEVDLERATPQHLAFGYGPHHCLGAAAARLQGRIALTELLTRFPAFTVDAPRGTFADGCYVRRYETLPFAAGG</sequence>
<keyword evidence="2" id="KW-0479">Metal-binding</keyword>
<organism evidence="3 4">
    <name type="scientific">Streptomyces endophyticus</name>
    <dbReference type="NCBI Taxonomy" id="714166"/>
    <lineage>
        <taxon>Bacteria</taxon>
        <taxon>Bacillati</taxon>
        <taxon>Actinomycetota</taxon>
        <taxon>Actinomycetes</taxon>
        <taxon>Kitasatosporales</taxon>
        <taxon>Streptomycetaceae</taxon>
        <taxon>Streptomyces</taxon>
    </lineage>
</organism>
<keyword evidence="2" id="KW-0408">Iron</keyword>
<protein>
    <submittedName>
        <fullName evidence="3">Cytochrome P450</fullName>
    </submittedName>
</protein>
<accession>A0ABU6FGJ9</accession>